<keyword evidence="1" id="KW-1133">Transmembrane helix</keyword>
<keyword evidence="1" id="KW-0472">Membrane</keyword>
<reference evidence="2" key="1">
    <citation type="submission" date="2022-07" db="EMBL/GenBank/DDBJ databases">
        <authorList>
            <person name="Jung M.-Y."/>
            <person name="Lee M."/>
        </authorList>
    </citation>
    <scope>NUCLEOTIDE SEQUENCE</scope>
    <source>
        <strain evidence="2">S8</strain>
    </source>
</reference>
<evidence type="ECO:0000313" key="2">
    <source>
        <dbReference type="EMBL" id="MCQ9210105.1"/>
    </source>
</evidence>
<protein>
    <submittedName>
        <fullName evidence="2">IS110 family transposase</fullName>
    </submittedName>
</protein>
<evidence type="ECO:0000313" key="3">
    <source>
        <dbReference type="Proteomes" id="UP001059480"/>
    </source>
</evidence>
<reference evidence="2" key="3">
    <citation type="journal article" date="2023" name="Microbiol. Resour. Announc.">
        <title>Draft Genome Sequence of Granulicatella sp. Strain S8, Isolated from a Marine Fish, Seriola quinqueradiata.</title>
        <authorList>
            <person name="Lee M."/>
            <person name="Farooq A."/>
            <person name="Jeong J.B."/>
            <person name="Jung M.Y."/>
        </authorList>
    </citation>
    <scope>NUCLEOTIDE SEQUENCE</scope>
    <source>
        <strain evidence="2">S8</strain>
    </source>
</reference>
<name>A0ABT1WNL4_9LACT</name>
<gene>
    <name evidence="2" type="ORF">NPA36_06025</name>
</gene>
<feature type="transmembrane region" description="Helical" evidence="1">
    <location>
        <begin position="32"/>
        <end position="54"/>
    </location>
</feature>
<comment type="caution">
    <text evidence="2">The sequence shown here is derived from an EMBL/GenBank/DDBJ whole genome shotgun (WGS) entry which is preliminary data.</text>
</comment>
<sequence>MCTRCRKKAKEKNPYYRSKYERIYKRRGKKRAIIAIARMILIAIYHMLSTWEVWNPTDLYKVDMPDNLIQKKKDKALKQATKLLISEGFLPDDFVRKDLASLI</sequence>
<evidence type="ECO:0000256" key="1">
    <source>
        <dbReference type="SAM" id="Phobius"/>
    </source>
</evidence>
<keyword evidence="1" id="KW-0812">Transmembrane</keyword>
<dbReference type="Proteomes" id="UP001059480">
    <property type="component" value="Unassembled WGS sequence"/>
</dbReference>
<dbReference type="RefSeq" id="WP_256945219.1">
    <property type="nucleotide sequence ID" value="NZ_JANHNZ010000004.1"/>
</dbReference>
<keyword evidence="3" id="KW-1185">Reference proteome</keyword>
<reference evidence="2" key="2">
    <citation type="journal article" date="2023" name="Curr. Microbiol.">
        <title>Granulicatella seriolae sp. nov., a Novel Facultative Anaerobe Isolated from Yellowtail Marine Fish.</title>
        <authorList>
            <person name="Lee M."/>
            <person name="Choi Y.J."/>
            <person name="Farooq A."/>
            <person name="Jeong J.B."/>
            <person name="Jung M.Y."/>
        </authorList>
    </citation>
    <scope>NUCLEOTIDE SEQUENCE</scope>
    <source>
        <strain evidence="2">S8</strain>
    </source>
</reference>
<dbReference type="EMBL" id="JANHNZ010000004">
    <property type="protein sequence ID" value="MCQ9210105.1"/>
    <property type="molecule type" value="Genomic_DNA"/>
</dbReference>
<organism evidence="2 3">
    <name type="scientific">Granulicatella seriolae</name>
    <dbReference type="NCBI Taxonomy" id="2967226"/>
    <lineage>
        <taxon>Bacteria</taxon>
        <taxon>Bacillati</taxon>
        <taxon>Bacillota</taxon>
        <taxon>Bacilli</taxon>
        <taxon>Lactobacillales</taxon>
        <taxon>Carnobacteriaceae</taxon>
        <taxon>Granulicatella</taxon>
    </lineage>
</organism>
<proteinExistence type="predicted"/>
<accession>A0ABT1WNL4</accession>